<keyword evidence="1" id="KW-0449">Lipoprotein</keyword>
<protein>
    <submittedName>
        <fullName evidence="1">Putative lipoprotein</fullName>
    </submittedName>
</protein>
<organism evidence="1 2">
    <name type="scientific">Methylococcus capsulatus (strain ATCC 33009 / NCIMB 11132 / Bath)</name>
    <dbReference type="NCBI Taxonomy" id="243233"/>
    <lineage>
        <taxon>Bacteria</taxon>
        <taxon>Pseudomonadati</taxon>
        <taxon>Pseudomonadota</taxon>
        <taxon>Gammaproteobacteria</taxon>
        <taxon>Methylococcales</taxon>
        <taxon>Methylococcaceae</taxon>
        <taxon>Methylococcus</taxon>
    </lineage>
</organism>
<dbReference type="NCBIfam" id="NF040598">
    <property type="entry name" value="Ala_zip_lipo"/>
    <property type="match status" value="1"/>
</dbReference>
<dbReference type="Proteomes" id="UP000006821">
    <property type="component" value="Chromosome"/>
</dbReference>
<reference evidence="1 2" key="1">
    <citation type="journal article" date="2004" name="PLoS Biol.">
        <title>Genomic insights into methanotrophy: the complete genome sequence of Methylococcus capsulatus (Bath).</title>
        <authorList>
            <person name="Ward N.L."/>
            <person name="Larsen O."/>
            <person name="Sakwa J."/>
            <person name="Bruseth L."/>
            <person name="Khouri H.M."/>
            <person name="Durkin A.S."/>
            <person name="Dimitrov G."/>
            <person name="Jiang L."/>
            <person name="Scanlan D."/>
            <person name="Kang K.H."/>
            <person name="Lewis M.R."/>
            <person name="Nelson K.E."/>
            <person name="Methe B.A."/>
            <person name="Wu M."/>
            <person name="Heidelberg J.F."/>
            <person name="Paulsen I.T."/>
            <person name="Fouts D.E."/>
            <person name="Ravel J."/>
            <person name="Tettelin H."/>
            <person name="Ren Q."/>
            <person name="Read T.D."/>
            <person name="DeBoy R.T."/>
            <person name="Seshadri R."/>
            <person name="Salzberg S.L."/>
            <person name="Jensen H.B."/>
            <person name="Birkeland N.K."/>
            <person name="Nelson W.C."/>
            <person name="Dodson R.J."/>
            <person name="Grindhaug S.H."/>
            <person name="Holt I.E."/>
            <person name="Eidhammer I."/>
            <person name="Jonasen I."/>
            <person name="Vanaken S."/>
            <person name="Utterback T.R."/>
            <person name="Feldblyum T.V."/>
            <person name="Fraser C.M."/>
            <person name="Lillehaug J.R."/>
            <person name="Eisen J.A."/>
        </authorList>
    </citation>
    <scope>NUCLEOTIDE SEQUENCE [LARGE SCALE GENOMIC DNA]</scope>
    <source>
        <strain evidence="2">ATCC 33009 / NCIMB 11132 / Bath</strain>
    </source>
</reference>
<dbReference type="eggNOG" id="ENOG50339KM">
    <property type="taxonomic scope" value="Bacteria"/>
</dbReference>
<dbReference type="Pfam" id="PF11839">
    <property type="entry name" value="Alanine_zipper"/>
    <property type="match status" value="1"/>
</dbReference>
<sequence length="106" mass="11135">MCSKFRSPQKKESDMMKATKFAVVLMAAGLTVGCASKSDITNLQTQIDGLKAEQASIKSTADEALSAAQAAESKAGAAEAAARRAAAAAEETNSKLDRMFKKSMMK</sequence>
<dbReference type="PROSITE" id="PS51257">
    <property type="entry name" value="PROKAR_LIPOPROTEIN"/>
    <property type="match status" value="1"/>
</dbReference>
<evidence type="ECO:0000313" key="2">
    <source>
        <dbReference type="Proteomes" id="UP000006821"/>
    </source>
</evidence>
<dbReference type="EMBL" id="AE017282">
    <property type="protein sequence ID" value="AAU93124.1"/>
    <property type="molecule type" value="Genomic_DNA"/>
</dbReference>
<dbReference type="HOGENOM" id="CLU_185248_0_0_6"/>
<dbReference type="AlphaFoldDB" id="Q60B76"/>
<dbReference type="InterPro" id="IPR021793">
    <property type="entry name" value="Oprl"/>
</dbReference>
<name>Q60B76_METCA</name>
<dbReference type="KEGG" id="mca:MCA0605"/>
<gene>
    <name evidence="1" type="ordered locus">MCA0605</name>
</gene>
<proteinExistence type="predicted"/>
<evidence type="ECO:0000313" key="1">
    <source>
        <dbReference type="EMBL" id="AAU93124.1"/>
    </source>
</evidence>
<accession>Q60B76</accession>